<keyword evidence="2 6" id="KW-0812">Transmembrane</keyword>
<evidence type="ECO:0000256" key="5">
    <source>
        <dbReference type="SAM" id="MobiDB-lite"/>
    </source>
</evidence>
<comment type="subcellular location">
    <subcellularLocation>
        <location evidence="1">Membrane</location>
        <topology evidence="1">Multi-pass membrane protein</topology>
    </subcellularLocation>
</comment>
<reference evidence="7 8" key="1">
    <citation type="submission" date="2018-08" db="EMBL/GenBank/DDBJ databases">
        <title>Draft genome of the lignicolous fungus Coniochaeta pulveracea.</title>
        <authorList>
            <person name="Borstlap C.J."/>
            <person name="De Witt R.N."/>
            <person name="Botha A."/>
            <person name="Volschenk H."/>
        </authorList>
    </citation>
    <scope>NUCLEOTIDE SEQUENCE [LARGE SCALE GENOMIC DNA]</scope>
    <source>
        <strain evidence="7 8">CAB683</strain>
    </source>
</reference>
<dbReference type="PANTHER" id="PTHR16201">
    <property type="entry name" value="SEVEN TRANSMEMBRANE PROTEIN 1-RELATED"/>
    <property type="match status" value="1"/>
</dbReference>
<keyword evidence="3 6" id="KW-1133">Transmembrane helix</keyword>
<proteinExistence type="predicted"/>
<feature type="transmembrane region" description="Helical" evidence="6">
    <location>
        <begin position="207"/>
        <end position="230"/>
    </location>
</feature>
<gene>
    <name evidence="7" type="ORF">DL546_000721</name>
</gene>
<evidence type="ECO:0000256" key="1">
    <source>
        <dbReference type="ARBA" id="ARBA00004141"/>
    </source>
</evidence>
<dbReference type="AlphaFoldDB" id="A0A420XXY9"/>
<dbReference type="InterPro" id="IPR051415">
    <property type="entry name" value="LAAT-1"/>
</dbReference>
<feature type="transmembrane region" description="Helical" evidence="6">
    <location>
        <begin position="36"/>
        <end position="56"/>
    </location>
</feature>
<organism evidence="7 8">
    <name type="scientific">Coniochaeta pulveracea</name>
    <dbReference type="NCBI Taxonomy" id="177199"/>
    <lineage>
        <taxon>Eukaryota</taxon>
        <taxon>Fungi</taxon>
        <taxon>Dikarya</taxon>
        <taxon>Ascomycota</taxon>
        <taxon>Pezizomycotina</taxon>
        <taxon>Sordariomycetes</taxon>
        <taxon>Sordariomycetidae</taxon>
        <taxon>Coniochaetales</taxon>
        <taxon>Coniochaetaceae</taxon>
        <taxon>Coniochaeta</taxon>
    </lineage>
</organism>
<evidence type="ECO:0000256" key="2">
    <source>
        <dbReference type="ARBA" id="ARBA00022692"/>
    </source>
</evidence>
<feature type="transmembrane region" description="Helical" evidence="6">
    <location>
        <begin position="180"/>
        <end position="201"/>
    </location>
</feature>
<feature type="compositionally biased region" description="Basic and acidic residues" evidence="5">
    <location>
        <begin position="291"/>
        <end position="321"/>
    </location>
</feature>
<dbReference type="SMART" id="SM00679">
    <property type="entry name" value="CTNS"/>
    <property type="match status" value="2"/>
</dbReference>
<feature type="transmembrane region" description="Helical" evidence="6">
    <location>
        <begin position="149"/>
        <end position="168"/>
    </location>
</feature>
<keyword evidence="8" id="KW-1185">Reference proteome</keyword>
<dbReference type="Gene3D" id="1.20.1280.290">
    <property type="match status" value="1"/>
</dbReference>
<dbReference type="InterPro" id="IPR006603">
    <property type="entry name" value="PQ-loop_rpt"/>
</dbReference>
<evidence type="ECO:0000256" key="4">
    <source>
        <dbReference type="ARBA" id="ARBA00023136"/>
    </source>
</evidence>
<evidence type="ECO:0000313" key="7">
    <source>
        <dbReference type="EMBL" id="RKU40532.1"/>
    </source>
</evidence>
<name>A0A420XXY9_9PEZI</name>
<dbReference type="OrthoDB" id="407617at2759"/>
<dbReference type="GO" id="GO:0016020">
    <property type="term" value="C:membrane"/>
    <property type="evidence" value="ECO:0007669"/>
    <property type="project" value="UniProtKB-SubCell"/>
</dbReference>
<dbReference type="Pfam" id="PF04193">
    <property type="entry name" value="PQ-loop"/>
    <property type="match status" value="1"/>
</dbReference>
<evidence type="ECO:0000256" key="3">
    <source>
        <dbReference type="ARBA" id="ARBA00022989"/>
    </source>
</evidence>
<keyword evidence="4 6" id="KW-0472">Membrane</keyword>
<dbReference type="EMBL" id="QVQW01000099">
    <property type="protein sequence ID" value="RKU40532.1"/>
    <property type="molecule type" value="Genomic_DNA"/>
</dbReference>
<protein>
    <recommendedName>
        <fullName evidence="9">PQ loop repeat protein</fullName>
    </recommendedName>
</protein>
<feature type="compositionally biased region" description="Basic and acidic residues" evidence="5">
    <location>
        <begin position="351"/>
        <end position="360"/>
    </location>
</feature>
<comment type="caution">
    <text evidence="7">The sequence shown here is derived from an EMBL/GenBank/DDBJ whole genome shotgun (WGS) entry which is preliminary data.</text>
</comment>
<evidence type="ECO:0000256" key="6">
    <source>
        <dbReference type="SAM" id="Phobius"/>
    </source>
</evidence>
<dbReference type="PANTHER" id="PTHR16201:SF37">
    <property type="entry name" value="PQ-LOOP REPEAT-CONTAINING PROTEIN"/>
    <property type="match status" value="1"/>
</dbReference>
<evidence type="ECO:0008006" key="9">
    <source>
        <dbReference type="Google" id="ProtNLM"/>
    </source>
</evidence>
<accession>A0A420XXY9</accession>
<sequence>MPAQESIPVAANVLGLVPQIWTNWRTKKTDGLPASMMFIWALCGVPFGIYAIVQKFNVPIQVQPQCFMSLCLVSWCQILVYHNHWKVWKAVATGLVTACIFAGVEAALILTITACSLPPNFALPVARVRPHTNTAAQPIYNRGNEVPTLVIGIVASILLAAGLLPPYGELWKRHGRVVGINWIFLSMDWCGAFFSLMAVVAQNTFDVLGGVLYIICCFLELGIFTSHIIWMIRTRKMRKAAAAEGKTFDDLVAEHEARGEPFHWADRKPLFGGKKKAKVVDEEVGDRDAIRRVEDERTDRGASIQRAERSESIAAGDEEKQGVGSGTDEPDTPVASGFPPVIREFPPAMENRQKGGVEGV</sequence>
<dbReference type="Proteomes" id="UP000275385">
    <property type="component" value="Unassembled WGS sequence"/>
</dbReference>
<evidence type="ECO:0000313" key="8">
    <source>
        <dbReference type="Proteomes" id="UP000275385"/>
    </source>
</evidence>
<feature type="region of interest" description="Disordered" evidence="5">
    <location>
        <begin position="291"/>
        <end position="360"/>
    </location>
</feature>
<feature type="transmembrane region" description="Helical" evidence="6">
    <location>
        <begin position="93"/>
        <end position="114"/>
    </location>
</feature>